<feature type="region of interest" description="Disordered" evidence="1">
    <location>
        <begin position="86"/>
        <end position="133"/>
    </location>
</feature>
<evidence type="ECO:0000313" key="3">
    <source>
        <dbReference type="EMBL" id="MFF4027767.1"/>
    </source>
</evidence>
<dbReference type="Proteomes" id="UP001602089">
    <property type="component" value="Unassembled WGS sequence"/>
</dbReference>
<evidence type="ECO:0000313" key="4">
    <source>
        <dbReference type="Proteomes" id="UP001602089"/>
    </source>
</evidence>
<protein>
    <submittedName>
        <fullName evidence="3">MlaD family protein</fullName>
    </submittedName>
</protein>
<evidence type="ECO:0000259" key="2">
    <source>
        <dbReference type="Pfam" id="PF02470"/>
    </source>
</evidence>
<dbReference type="InterPro" id="IPR052336">
    <property type="entry name" value="MlaD_Phospholipid_Transporter"/>
</dbReference>
<dbReference type="InterPro" id="IPR003399">
    <property type="entry name" value="Mce/MlaD"/>
</dbReference>
<comment type="caution">
    <text evidence="3">The sequence shown here is derived from an EMBL/GenBank/DDBJ whole genome shotgun (WGS) entry which is preliminary data.</text>
</comment>
<name>A0ABW6TNR8_9NOCA</name>
<dbReference type="RefSeq" id="WP_233429740.1">
    <property type="nucleotide sequence ID" value="NZ_JBIATK010000017.1"/>
</dbReference>
<dbReference type="Pfam" id="PF02470">
    <property type="entry name" value="MlaD"/>
    <property type="match status" value="1"/>
</dbReference>
<dbReference type="PANTHER" id="PTHR33371:SF17">
    <property type="entry name" value="MCE-FAMILY PROTEIN MCE1B"/>
    <property type="match status" value="1"/>
</dbReference>
<organism evidence="3 4">
    <name type="scientific">Nocardia elegans</name>
    <dbReference type="NCBI Taxonomy" id="300029"/>
    <lineage>
        <taxon>Bacteria</taxon>
        <taxon>Bacillati</taxon>
        <taxon>Actinomycetota</taxon>
        <taxon>Actinomycetes</taxon>
        <taxon>Mycobacteriales</taxon>
        <taxon>Nocardiaceae</taxon>
        <taxon>Nocardia</taxon>
    </lineage>
</organism>
<keyword evidence="4" id="KW-1185">Reference proteome</keyword>
<sequence length="133" mass="14561">MRVGKVATIALDRNNHAAVTFILQRGETVFGDTRASARYQNLLGQRYVALEPGEGNPAPLPDNGSIPLEQTEQSFDISGLLNGFQPPWPTCSPRSSRKSLPHRMPPPTLSPSCWPTAPDSTTPRWTHRTSSPT</sequence>
<proteinExistence type="predicted"/>
<feature type="compositionally biased region" description="Polar residues" evidence="1">
    <location>
        <begin position="110"/>
        <end position="133"/>
    </location>
</feature>
<feature type="domain" description="Mce/MlaD" evidence="2">
    <location>
        <begin position="2"/>
        <end position="53"/>
    </location>
</feature>
<dbReference type="PANTHER" id="PTHR33371">
    <property type="entry name" value="INTERMEMBRANE PHOSPHOLIPID TRANSPORT SYSTEM BINDING PROTEIN MLAD-RELATED"/>
    <property type="match status" value="1"/>
</dbReference>
<accession>A0ABW6TNR8</accession>
<evidence type="ECO:0000256" key="1">
    <source>
        <dbReference type="SAM" id="MobiDB-lite"/>
    </source>
</evidence>
<gene>
    <name evidence="3" type="ORF">ACFYY5_33470</name>
</gene>
<dbReference type="EMBL" id="JBIATK010000017">
    <property type="protein sequence ID" value="MFF4027767.1"/>
    <property type="molecule type" value="Genomic_DNA"/>
</dbReference>
<reference evidence="3 4" key="1">
    <citation type="submission" date="2024-10" db="EMBL/GenBank/DDBJ databases">
        <title>The Natural Products Discovery Center: Release of the First 8490 Sequenced Strains for Exploring Actinobacteria Biosynthetic Diversity.</title>
        <authorList>
            <person name="Kalkreuter E."/>
            <person name="Kautsar S.A."/>
            <person name="Yang D."/>
            <person name="Bader C.D."/>
            <person name="Teijaro C.N."/>
            <person name="Fluegel L."/>
            <person name="Davis C.M."/>
            <person name="Simpson J.R."/>
            <person name="Lauterbach L."/>
            <person name="Steele A.D."/>
            <person name="Gui C."/>
            <person name="Meng S."/>
            <person name="Li G."/>
            <person name="Viehrig K."/>
            <person name="Ye F."/>
            <person name="Su P."/>
            <person name="Kiefer A.F."/>
            <person name="Nichols A."/>
            <person name="Cepeda A.J."/>
            <person name="Yan W."/>
            <person name="Fan B."/>
            <person name="Jiang Y."/>
            <person name="Adhikari A."/>
            <person name="Zheng C.-J."/>
            <person name="Schuster L."/>
            <person name="Cowan T.M."/>
            <person name="Smanski M.J."/>
            <person name="Chevrette M.G."/>
            <person name="De Carvalho L.P.S."/>
            <person name="Shen B."/>
        </authorList>
    </citation>
    <scope>NUCLEOTIDE SEQUENCE [LARGE SCALE GENOMIC DNA]</scope>
    <source>
        <strain evidence="3 4">NPDC001867</strain>
    </source>
</reference>